<evidence type="ECO:0000313" key="9">
    <source>
        <dbReference type="EMBL" id="CCC67158.1"/>
    </source>
</evidence>
<dbReference type="PROSITE" id="PS00108">
    <property type="entry name" value="PROTEIN_KINASE_ST"/>
    <property type="match status" value="1"/>
</dbReference>
<dbReference type="InterPro" id="IPR051175">
    <property type="entry name" value="CLK_kinases"/>
</dbReference>
<evidence type="ECO:0000313" key="10">
    <source>
        <dbReference type="Proteomes" id="UP000001640"/>
    </source>
</evidence>
<dbReference type="OMA" id="YKNHICL"/>
<feature type="compositionally biased region" description="Low complexity" evidence="7">
    <location>
        <begin position="82"/>
        <end position="101"/>
    </location>
</feature>
<dbReference type="AlphaFoldDB" id="G0V6R2"/>
<evidence type="ECO:0000259" key="8">
    <source>
        <dbReference type="PROSITE" id="PS50011"/>
    </source>
</evidence>
<reference key="2">
    <citation type="submission" date="2011-08" db="EMBL/GenBank/DDBJ databases">
        <title>Genome sequence of Naumovozyma castellii.</title>
        <authorList>
            <person name="Gordon J.L."/>
            <person name="Armisen D."/>
            <person name="Proux-Wera E."/>
            <person name="OhEigeartaigh S.S."/>
            <person name="Byrne K.P."/>
            <person name="Wolfe K.H."/>
        </authorList>
    </citation>
    <scope>NUCLEOTIDE SEQUENCE</scope>
    <source>
        <strain>Type strain:CBS 4309</strain>
    </source>
</reference>
<feature type="region of interest" description="Disordered" evidence="7">
    <location>
        <begin position="283"/>
        <end position="312"/>
    </location>
</feature>
<dbReference type="GO" id="GO:0043484">
    <property type="term" value="P:regulation of RNA splicing"/>
    <property type="evidence" value="ECO:0007669"/>
    <property type="project" value="TreeGrafter"/>
</dbReference>
<dbReference type="PANTHER" id="PTHR45646">
    <property type="entry name" value="SERINE/THREONINE-PROTEIN KINASE DOA-RELATED"/>
    <property type="match status" value="1"/>
</dbReference>
<dbReference type="RefSeq" id="XP_003673541.1">
    <property type="nucleotide sequence ID" value="XM_003673493.1"/>
</dbReference>
<evidence type="ECO:0000256" key="3">
    <source>
        <dbReference type="ARBA" id="ARBA00022741"/>
    </source>
</evidence>
<feature type="region of interest" description="Disordered" evidence="7">
    <location>
        <begin position="1"/>
        <end position="41"/>
    </location>
</feature>
<evidence type="ECO:0000256" key="7">
    <source>
        <dbReference type="SAM" id="MobiDB-lite"/>
    </source>
</evidence>
<feature type="compositionally biased region" description="Acidic residues" evidence="7">
    <location>
        <begin position="102"/>
        <end position="111"/>
    </location>
</feature>
<feature type="compositionally biased region" description="Polar residues" evidence="7">
    <location>
        <begin position="27"/>
        <end position="41"/>
    </location>
</feature>
<dbReference type="HOGENOM" id="CLU_000288_5_8_1"/>
<keyword evidence="1" id="KW-0723">Serine/threonine-protein kinase</keyword>
<dbReference type="Pfam" id="PF00069">
    <property type="entry name" value="Pkinase"/>
    <property type="match status" value="1"/>
</dbReference>
<dbReference type="GeneID" id="96900639"/>
<dbReference type="GO" id="GO:0004713">
    <property type="term" value="F:protein tyrosine kinase activity"/>
    <property type="evidence" value="ECO:0007669"/>
    <property type="project" value="EnsemblFungi"/>
</dbReference>
<feature type="binding site" evidence="6">
    <location>
        <position position="370"/>
    </location>
    <ligand>
        <name>ATP</name>
        <dbReference type="ChEBI" id="CHEBI:30616"/>
    </ligand>
</feature>
<dbReference type="eggNOG" id="KOG0671">
    <property type="taxonomic scope" value="Eukaryota"/>
</dbReference>
<evidence type="ECO:0000256" key="4">
    <source>
        <dbReference type="ARBA" id="ARBA00022777"/>
    </source>
</evidence>
<feature type="domain" description="Protein kinase" evidence="8">
    <location>
        <begin position="338"/>
        <end position="747"/>
    </location>
</feature>
<dbReference type="Gene3D" id="3.30.200.20">
    <property type="entry name" value="Phosphorylase Kinase, domain 1"/>
    <property type="match status" value="1"/>
</dbReference>
<dbReference type="InterPro" id="IPR017441">
    <property type="entry name" value="Protein_kinase_ATP_BS"/>
</dbReference>
<accession>G0V6R2</accession>
<dbReference type="GO" id="GO:0016480">
    <property type="term" value="P:negative regulation of transcription by RNA polymerase III"/>
    <property type="evidence" value="ECO:0007669"/>
    <property type="project" value="EnsemblFungi"/>
</dbReference>
<sequence>MSSNDNYSQQQTTRKRNRNNLNMLLSPSENNNNSTTHDQAAASGQNILDEMLARQTNFLQDNFKDGLNLNDPNIKAFQELTTTTTATSSSSNNNNVNNNNVFDDDDDDDEEQQDNDIIFIKEQPILPSSPSNYTASNKKFKKQRTISLPQLPLSKLIYDNSQLSLIQPRTQNYDELLHLTGSSAKTLSGNKTIQLNVVHSTSPFSNNLKSPEISLYYTSSASSASSSPYSPSSSISNNNKNDNYIDTSSSTTTTTTTTATNKKQINSKIAKTKPLKKNIISSSIKKLTATTSHPSPPKKPRLGAKKQQQQLQQNNFQTDKDGHYIYQENDIFGSHGRFISKELLGQGTFGKVLKCIDTEKPATHPYVAIKIIRAVDRYREAAKTELRVLQEIMQNDPQGQYQCLLLNEAFDFKNHICLVTDLYGKSLYDFMCNNGIARFPGSHIQAIARQLIRSICYLHDLGIIHTDLKPENVLLVDETYVQRDLSPTIKASLSKRRREASGGKRKILRNPEIKIIDFGSAVFYNEYHPPVISTRHYRAPEIVLGLGWSFPCDVWSIACVLVELIIGESLYPIHENLEHMAMMQRINGELFPTTIIDKMFYKVSHKLGNLPVDLNTTVVKHFDKSTLSLIWPEVDNRGNVITKEKSIKRVMESCDRLDVFISKFLKLDYGEAININWNLSPEQNWELINSKNLLSSWSNGNGNPSTNKLTKETFLFWYWFIDLLRKMFEFDPTKRITAREALDHEWFNLGILDEGISLFADRI</sequence>
<dbReference type="PANTHER" id="PTHR45646:SF11">
    <property type="entry name" value="SERINE_THREONINE-PROTEIN KINASE DOA"/>
    <property type="match status" value="1"/>
</dbReference>
<dbReference type="Gene3D" id="1.10.510.10">
    <property type="entry name" value="Transferase(Phosphotransferase) domain 1"/>
    <property type="match status" value="2"/>
</dbReference>
<dbReference type="GO" id="GO:0005524">
    <property type="term" value="F:ATP binding"/>
    <property type="evidence" value="ECO:0007669"/>
    <property type="project" value="UniProtKB-UniRule"/>
</dbReference>
<feature type="compositionally biased region" description="Polar residues" evidence="7">
    <location>
        <begin position="1"/>
        <end position="12"/>
    </location>
</feature>
<dbReference type="Proteomes" id="UP000001640">
    <property type="component" value="Chromosome 1"/>
</dbReference>
<organism evidence="9 10">
    <name type="scientific">Naumovozyma castellii</name>
    <name type="common">Yeast</name>
    <name type="synonym">Saccharomyces castellii</name>
    <dbReference type="NCBI Taxonomy" id="27288"/>
    <lineage>
        <taxon>Eukaryota</taxon>
        <taxon>Fungi</taxon>
        <taxon>Dikarya</taxon>
        <taxon>Ascomycota</taxon>
        <taxon>Saccharomycotina</taxon>
        <taxon>Saccharomycetes</taxon>
        <taxon>Saccharomycetales</taxon>
        <taxon>Saccharomycetaceae</taxon>
        <taxon>Naumovozyma</taxon>
    </lineage>
</organism>
<dbReference type="CDD" id="cd14134">
    <property type="entry name" value="PKc_CLK"/>
    <property type="match status" value="1"/>
</dbReference>
<dbReference type="InterPro" id="IPR000719">
    <property type="entry name" value="Prot_kinase_dom"/>
</dbReference>
<dbReference type="GO" id="GO:0005737">
    <property type="term" value="C:cytoplasm"/>
    <property type="evidence" value="ECO:0007669"/>
    <property type="project" value="EnsemblFungi"/>
</dbReference>
<keyword evidence="5 6" id="KW-0067">ATP-binding</keyword>
<dbReference type="EMBL" id="HE576752">
    <property type="protein sequence ID" value="CCC67158.1"/>
    <property type="molecule type" value="Genomic_DNA"/>
</dbReference>
<protein>
    <recommendedName>
        <fullName evidence="8">Protein kinase domain-containing protein</fullName>
    </recommendedName>
</protein>
<dbReference type="SUPFAM" id="SSF56112">
    <property type="entry name" value="Protein kinase-like (PK-like)"/>
    <property type="match status" value="1"/>
</dbReference>
<dbReference type="InterPro" id="IPR008271">
    <property type="entry name" value="Ser/Thr_kinase_AS"/>
</dbReference>
<evidence type="ECO:0000256" key="5">
    <source>
        <dbReference type="ARBA" id="ARBA00022840"/>
    </source>
</evidence>
<evidence type="ECO:0000256" key="1">
    <source>
        <dbReference type="ARBA" id="ARBA00022527"/>
    </source>
</evidence>
<feature type="region of interest" description="Disordered" evidence="7">
    <location>
        <begin position="221"/>
        <end position="270"/>
    </location>
</feature>
<dbReference type="SMART" id="SM00220">
    <property type="entry name" value="S_TKc"/>
    <property type="match status" value="1"/>
</dbReference>
<proteinExistence type="predicted"/>
<gene>
    <name evidence="9" type="primary">NCAS0A06000</name>
    <name evidence="9" type="ordered locus">NCAS_0A06000</name>
</gene>
<dbReference type="STRING" id="1064592.G0V6R2"/>
<feature type="region of interest" description="Disordered" evidence="7">
    <location>
        <begin position="82"/>
        <end position="111"/>
    </location>
</feature>
<keyword evidence="3 6" id="KW-0547">Nucleotide-binding</keyword>
<feature type="compositionally biased region" description="Low complexity" evidence="7">
    <location>
        <begin position="221"/>
        <end position="260"/>
    </location>
</feature>
<dbReference type="KEGG" id="ncs:NCAS_0A06000"/>
<dbReference type="PROSITE" id="PS50011">
    <property type="entry name" value="PROTEIN_KINASE_DOM"/>
    <property type="match status" value="1"/>
</dbReference>
<dbReference type="GO" id="GO:0005634">
    <property type="term" value="C:nucleus"/>
    <property type="evidence" value="ECO:0007669"/>
    <property type="project" value="EnsemblFungi"/>
</dbReference>
<dbReference type="OrthoDB" id="283111at2759"/>
<evidence type="ECO:0000256" key="2">
    <source>
        <dbReference type="ARBA" id="ARBA00022679"/>
    </source>
</evidence>
<dbReference type="InterPro" id="IPR011009">
    <property type="entry name" value="Kinase-like_dom_sf"/>
</dbReference>
<keyword evidence="2" id="KW-0808">Transferase</keyword>
<name>G0V6R2_NAUCA</name>
<dbReference type="FunCoup" id="G0V6R2">
    <property type="interactions" value="815"/>
</dbReference>
<dbReference type="GO" id="GO:0004674">
    <property type="term" value="F:protein serine/threonine kinase activity"/>
    <property type="evidence" value="ECO:0007669"/>
    <property type="project" value="UniProtKB-KW"/>
</dbReference>
<reference evidence="9 10" key="1">
    <citation type="journal article" date="2011" name="Proc. Natl. Acad. Sci. U.S.A.">
        <title>Evolutionary erosion of yeast sex chromosomes by mating-type switching accidents.</title>
        <authorList>
            <person name="Gordon J.L."/>
            <person name="Armisen D."/>
            <person name="Proux-Wera E."/>
            <person name="Oheigeartaigh S.S."/>
            <person name="Byrne K.P."/>
            <person name="Wolfe K.H."/>
        </authorList>
    </citation>
    <scope>NUCLEOTIDE SEQUENCE [LARGE SCALE GENOMIC DNA]</scope>
    <source>
        <strain evidence="10">ATCC 76901 / BCRC 22586 / CBS 4309 / NBRC 1992 / NRRL Y-12630</strain>
    </source>
</reference>
<keyword evidence="10" id="KW-1185">Reference proteome</keyword>
<keyword evidence="4" id="KW-0418">Kinase</keyword>
<evidence type="ECO:0000256" key="6">
    <source>
        <dbReference type="PROSITE-ProRule" id="PRU10141"/>
    </source>
</evidence>
<dbReference type="InParanoid" id="G0V6R2"/>
<dbReference type="PROSITE" id="PS00107">
    <property type="entry name" value="PROTEIN_KINASE_ATP"/>
    <property type="match status" value="1"/>
</dbReference>